<feature type="transmembrane region" description="Helical" evidence="1">
    <location>
        <begin position="179"/>
        <end position="196"/>
    </location>
</feature>
<dbReference type="AlphaFoldDB" id="A0A1H6QZ41"/>
<protein>
    <submittedName>
        <fullName evidence="2">ABC-2 family transporter protein</fullName>
    </submittedName>
</protein>
<evidence type="ECO:0000256" key="1">
    <source>
        <dbReference type="SAM" id="Phobius"/>
    </source>
</evidence>
<keyword evidence="3" id="KW-1185">Reference proteome</keyword>
<feature type="transmembrane region" description="Helical" evidence="1">
    <location>
        <begin position="20"/>
        <end position="40"/>
    </location>
</feature>
<dbReference type="Pfam" id="PF12730">
    <property type="entry name" value="ABC2_membrane_4"/>
    <property type="match status" value="1"/>
</dbReference>
<keyword evidence="1" id="KW-0472">Membrane</keyword>
<dbReference type="STRING" id="402734.SAMN05660918_0804"/>
<feature type="transmembrane region" description="Helical" evidence="1">
    <location>
        <begin position="151"/>
        <end position="172"/>
    </location>
</feature>
<reference evidence="3" key="1">
    <citation type="submission" date="2016-10" db="EMBL/GenBank/DDBJ databases">
        <authorList>
            <person name="Varghese N."/>
            <person name="Submissions S."/>
        </authorList>
    </citation>
    <scope>NUCLEOTIDE SEQUENCE [LARGE SCALE GENOMIC DNA]</scope>
    <source>
        <strain evidence="3">DSM 17934</strain>
    </source>
</reference>
<evidence type="ECO:0000313" key="3">
    <source>
        <dbReference type="Proteomes" id="UP000199702"/>
    </source>
</evidence>
<feature type="transmembrane region" description="Helical" evidence="1">
    <location>
        <begin position="105"/>
        <end position="131"/>
    </location>
</feature>
<name>A0A1H6QZ41_9FLAO</name>
<dbReference type="Proteomes" id="UP000199702">
    <property type="component" value="Unassembled WGS sequence"/>
</dbReference>
<feature type="transmembrane region" description="Helical" evidence="1">
    <location>
        <begin position="60"/>
        <end position="84"/>
    </location>
</feature>
<sequence length="284" mass="32877">MIRLLSIELQKIWQNRSSKILTIIYFLSLTLLATVALIEFEFGPFKFRAAESGFFNFPYIWHFTTYVSSWLKIFLAVIIVSMIANEYSYGTLKQNLIDGMSKKEFLLSKIYTIILFSVVSTVLVFIISLILGLKYSSFTETGIIFSDLEYLFAYFLKHVAFFSFCLFLAILIKRSAFTLGFIFVWFLGENVGHAILKYNILGYKHGDKDTVVIDWVKDALPLESMANLIVEPFTRLNFVKSVTTTVGANFKYNYDVQPINVAIVLFWTCLFLFLSFYILKKRDL</sequence>
<gene>
    <name evidence="2" type="ORF">SAMN05660918_0804</name>
</gene>
<dbReference type="RefSeq" id="WP_091308332.1">
    <property type="nucleotide sequence ID" value="NZ_CBCSJU010000001.1"/>
</dbReference>
<proteinExistence type="predicted"/>
<dbReference type="PANTHER" id="PTHR37305:SF1">
    <property type="entry name" value="MEMBRANE PROTEIN"/>
    <property type="match status" value="1"/>
</dbReference>
<evidence type="ECO:0000313" key="2">
    <source>
        <dbReference type="EMBL" id="SEI47356.1"/>
    </source>
</evidence>
<accession>A0A1H6QZ41</accession>
<dbReference type="PANTHER" id="PTHR37305">
    <property type="entry name" value="INTEGRAL MEMBRANE PROTEIN-RELATED"/>
    <property type="match status" value="1"/>
</dbReference>
<keyword evidence="1" id="KW-0812">Transmembrane</keyword>
<dbReference type="EMBL" id="FNYA01000001">
    <property type="protein sequence ID" value="SEI47356.1"/>
    <property type="molecule type" value="Genomic_DNA"/>
</dbReference>
<feature type="transmembrane region" description="Helical" evidence="1">
    <location>
        <begin position="259"/>
        <end position="279"/>
    </location>
</feature>
<keyword evidence="1" id="KW-1133">Transmembrane helix</keyword>
<dbReference type="GO" id="GO:0140359">
    <property type="term" value="F:ABC-type transporter activity"/>
    <property type="evidence" value="ECO:0007669"/>
    <property type="project" value="InterPro"/>
</dbReference>
<dbReference type="OrthoDB" id="1452202at2"/>
<organism evidence="2 3">
    <name type="scientific">Flavobacterium terrigena</name>
    <dbReference type="NCBI Taxonomy" id="402734"/>
    <lineage>
        <taxon>Bacteria</taxon>
        <taxon>Pseudomonadati</taxon>
        <taxon>Bacteroidota</taxon>
        <taxon>Flavobacteriia</taxon>
        <taxon>Flavobacteriales</taxon>
        <taxon>Flavobacteriaceae</taxon>
        <taxon>Flavobacterium</taxon>
    </lineage>
</organism>
<dbReference type="GO" id="GO:0005886">
    <property type="term" value="C:plasma membrane"/>
    <property type="evidence" value="ECO:0007669"/>
    <property type="project" value="UniProtKB-SubCell"/>
</dbReference>